<feature type="transmembrane region" description="Helical" evidence="5">
    <location>
        <begin position="104"/>
        <end position="132"/>
    </location>
</feature>
<evidence type="ECO:0008006" key="8">
    <source>
        <dbReference type="Google" id="ProtNLM"/>
    </source>
</evidence>
<evidence type="ECO:0000313" key="7">
    <source>
        <dbReference type="Proteomes" id="UP000270046"/>
    </source>
</evidence>
<name>A0A494VLA6_9SPHI</name>
<feature type="transmembrane region" description="Helical" evidence="5">
    <location>
        <begin position="274"/>
        <end position="292"/>
    </location>
</feature>
<feature type="transmembrane region" description="Helical" evidence="5">
    <location>
        <begin position="337"/>
        <end position="357"/>
    </location>
</feature>
<evidence type="ECO:0000256" key="2">
    <source>
        <dbReference type="ARBA" id="ARBA00022692"/>
    </source>
</evidence>
<sequence>MFENKIFFEWVRKELHLLLLVLLLIPLGFTSGIIGNVAGYMTGSLSAIPADITMASYAHTIGLIAGVPFVLSFKQIITSKNLLLGVFSGLIILNLIIGNTDQPLILVMASFIAGFLKILGLLEVFATLIPILMPKGERYRLYAVYYPVTLIAAQLTTMFMAYMADHINWQFGHFFLMIPLLGGIVLVLIFVHPDFPGEKIPLYNFDWLGLVLMIISMLLLDYVLSYGLTEDWLNSPKIIFGTITCLLTLTLLLSRTYIVRQPLLNFHVLRYKNVRLGLITMFILSLFFAASSVQNNMMNIILKGNAVEITRINMYMIPGFMIATAIGYLYYRNFASFRFMIVFIVFCYTISFIQLYFLTTLNATSRDFYLPMVFRGAATLLSYMAVGIYVANGLPFLEFFSVTVFYLGIRVFIGPAVWTAYLSYFYYHRLIHNINLLASKTEQADPLYVAAYNPAYHQAQSNGQASDQALNTELKIVFNNFQTQAALVTVKETFGMIIVLACLFIMVLLVVKIYQKPAQNDERGFTLI</sequence>
<organism evidence="6 7">
    <name type="scientific">Mucilaginibacter celer</name>
    <dbReference type="NCBI Taxonomy" id="2305508"/>
    <lineage>
        <taxon>Bacteria</taxon>
        <taxon>Pseudomonadati</taxon>
        <taxon>Bacteroidota</taxon>
        <taxon>Sphingobacteriia</taxon>
        <taxon>Sphingobacteriales</taxon>
        <taxon>Sphingobacteriaceae</taxon>
        <taxon>Mucilaginibacter</taxon>
    </lineage>
</organism>
<dbReference type="SUPFAM" id="SSF103473">
    <property type="entry name" value="MFS general substrate transporter"/>
    <property type="match status" value="1"/>
</dbReference>
<feature type="transmembrane region" description="Helical" evidence="5">
    <location>
        <begin position="203"/>
        <end position="224"/>
    </location>
</feature>
<dbReference type="InterPro" id="IPR036259">
    <property type="entry name" value="MFS_trans_sf"/>
</dbReference>
<dbReference type="RefSeq" id="WP_119408040.1">
    <property type="nucleotide sequence ID" value="NZ_CP032869.1"/>
</dbReference>
<dbReference type="GO" id="GO:0005886">
    <property type="term" value="C:plasma membrane"/>
    <property type="evidence" value="ECO:0007669"/>
    <property type="project" value="TreeGrafter"/>
</dbReference>
<feature type="transmembrane region" description="Helical" evidence="5">
    <location>
        <begin position="494"/>
        <end position="514"/>
    </location>
</feature>
<feature type="transmembrane region" description="Helical" evidence="5">
    <location>
        <begin position="170"/>
        <end position="191"/>
    </location>
</feature>
<feature type="transmembrane region" description="Helical" evidence="5">
    <location>
        <begin position="82"/>
        <end position="98"/>
    </location>
</feature>
<keyword evidence="2 5" id="KW-0812">Transmembrane</keyword>
<feature type="transmembrane region" description="Helical" evidence="5">
    <location>
        <begin position="403"/>
        <end position="427"/>
    </location>
</feature>
<feature type="transmembrane region" description="Helical" evidence="5">
    <location>
        <begin position="236"/>
        <end position="253"/>
    </location>
</feature>
<feature type="transmembrane region" description="Helical" evidence="5">
    <location>
        <begin position="312"/>
        <end position="330"/>
    </location>
</feature>
<proteinExistence type="predicted"/>
<keyword evidence="3 5" id="KW-1133">Transmembrane helix</keyword>
<dbReference type="KEGG" id="muh:HYN43_002985"/>
<evidence type="ECO:0000256" key="3">
    <source>
        <dbReference type="ARBA" id="ARBA00022989"/>
    </source>
</evidence>
<feature type="transmembrane region" description="Helical" evidence="5">
    <location>
        <begin position="54"/>
        <end position="73"/>
    </location>
</feature>
<accession>A0A494VLA6</accession>
<keyword evidence="7" id="KW-1185">Reference proteome</keyword>
<keyword evidence="4 5" id="KW-0472">Membrane</keyword>
<feature type="transmembrane region" description="Helical" evidence="5">
    <location>
        <begin position="144"/>
        <end position="164"/>
    </location>
</feature>
<dbReference type="GO" id="GO:0022857">
    <property type="term" value="F:transmembrane transporter activity"/>
    <property type="evidence" value="ECO:0007669"/>
    <property type="project" value="TreeGrafter"/>
</dbReference>
<dbReference type="PANTHER" id="PTHR23501:SF5">
    <property type="entry name" value="TRANSPORT PROTEIN"/>
    <property type="match status" value="1"/>
</dbReference>
<dbReference type="PANTHER" id="PTHR23501">
    <property type="entry name" value="MAJOR FACILITATOR SUPERFAMILY"/>
    <property type="match status" value="1"/>
</dbReference>
<feature type="transmembrane region" description="Helical" evidence="5">
    <location>
        <begin position="369"/>
        <end position="391"/>
    </location>
</feature>
<evidence type="ECO:0000313" key="6">
    <source>
        <dbReference type="EMBL" id="AYL94321.1"/>
    </source>
</evidence>
<dbReference type="Proteomes" id="UP000270046">
    <property type="component" value="Chromosome"/>
</dbReference>
<dbReference type="EMBL" id="CP032869">
    <property type="protein sequence ID" value="AYL94321.1"/>
    <property type="molecule type" value="Genomic_DNA"/>
</dbReference>
<evidence type="ECO:0000256" key="5">
    <source>
        <dbReference type="SAM" id="Phobius"/>
    </source>
</evidence>
<evidence type="ECO:0000256" key="4">
    <source>
        <dbReference type="ARBA" id="ARBA00023136"/>
    </source>
</evidence>
<gene>
    <name evidence="6" type="ORF">HYN43_002985</name>
</gene>
<dbReference type="AlphaFoldDB" id="A0A494VLA6"/>
<comment type="subcellular location">
    <subcellularLocation>
        <location evidence="1">Membrane</location>
        <topology evidence="1">Multi-pass membrane protein</topology>
    </subcellularLocation>
</comment>
<reference evidence="6 7" key="1">
    <citation type="submission" date="2018-10" db="EMBL/GenBank/DDBJ databases">
        <title>Genome sequencing of Mucilaginibacter sp. HYN0043.</title>
        <authorList>
            <person name="Kim M."/>
            <person name="Yi H."/>
        </authorList>
    </citation>
    <scope>NUCLEOTIDE SEQUENCE [LARGE SCALE GENOMIC DNA]</scope>
    <source>
        <strain evidence="6 7">HYN0043</strain>
    </source>
</reference>
<dbReference type="OrthoDB" id="1404010at2"/>
<protein>
    <recommendedName>
        <fullName evidence="8">MFS transporter</fullName>
    </recommendedName>
</protein>
<evidence type="ECO:0000256" key="1">
    <source>
        <dbReference type="ARBA" id="ARBA00004141"/>
    </source>
</evidence>